<evidence type="ECO:0000256" key="1">
    <source>
        <dbReference type="ARBA" id="ARBA00001966"/>
    </source>
</evidence>
<evidence type="ECO:0000256" key="5">
    <source>
        <dbReference type="ARBA" id="ARBA00023014"/>
    </source>
</evidence>
<dbReference type="InterPro" id="IPR051198">
    <property type="entry name" value="BchE-like"/>
</dbReference>
<keyword evidence="3" id="KW-0479">Metal-binding</keyword>
<dbReference type="SFLD" id="SFLDS00029">
    <property type="entry name" value="Radical_SAM"/>
    <property type="match status" value="2"/>
</dbReference>
<feature type="domain" description="Radical SAM core" evidence="6">
    <location>
        <begin position="131"/>
        <end position="373"/>
    </location>
</feature>
<dbReference type="InterPro" id="IPR006638">
    <property type="entry name" value="Elp3/MiaA/NifB-like_rSAM"/>
</dbReference>
<name>A0ABZ1BMY8_9FIRM</name>
<dbReference type="Gene3D" id="3.20.20.70">
    <property type="entry name" value="Aldolase class I"/>
    <property type="match status" value="1"/>
</dbReference>
<gene>
    <name evidence="7" type="ORF">VLY81_11490</name>
</gene>
<dbReference type="EMBL" id="CP141614">
    <property type="protein sequence ID" value="WRP14039.1"/>
    <property type="molecule type" value="Genomic_DNA"/>
</dbReference>
<dbReference type="InterPro" id="IPR013785">
    <property type="entry name" value="Aldolase_TIM"/>
</dbReference>
<dbReference type="SFLD" id="SFLDG01095">
    <property type="entry name" value="Uncharacterised_Radical_SAM_Su"/>
    <property type="match status" value="1"/>
</dbReference>
<dbReference type="Pfam" id="PF04055">
    <property type="entry name" value="Radical_SAM"/>
    <property type="match status" value="1"/>
</dbReference>
<dbReference type="PROSITE" id="PS51918">
    <property type="entry name" value="RADICAL_SAM"/>
    <property type="match status" value="1"/>
</dbReference>
<keyword evidence="8" id="KW-1185">Reference proteome</keyword>
<dbReference type="Proteomes" id="UP001333102">
    <property type="component" value="Chromosome"/>
</dbReference>
<protein>
    <submittedName>
        <fullName evidence="7">Radical SAM protein</fullName>
    </submittedName>
</protein>
<comment type="cofactor">
    <cofactor evidence="1">
        <name>[4Fe-4S] cluster</name>
        <dbReference type="ChEBI" id="CHEBI:49883"/>
    </cofactor>
</comment>
<evidence type="ECO:0000256" key="2">
    <source>
        <dbReference type="ARBA" id="ARBA00022691"/>
    </source>
</evidence>
<dbReference type="InterPro" id="IPR007197">
    <property type="entry name" value="rSAM"/>
</dbReference>
<dbReference type="SMART" id="SM00729">
    <property type="entry name" value="Elp3"/>
    <property type="match status" value="1"/>
</dbReference>
<accession>A0ABZ1BMY8</accession>
<dbReference type="PANTHER" id="PTHR43409">
    <property type="entry name" value="ANAEROBIC MAGNESIUM-PROTOPORPHYRIN IX MONOMETHYL ESTER CYCLASE-RELATED"/>
    <property type="match status" value="1"/>
</dbReference>
<sequence length="384" mass="42512">MGVSGVARALPDGAWSRLRDGWAEAGVGSRCLFTLDLEGRLVEAYLDGAGVRRGLDQRFLERRRDPQASGLSRRARRWLAPGEAREWVARAVETVAAAARAGHPALPVMDWEALEADARRFRQVYRPIGILPPDQYLSVVLQLTWGCWHNRCTFCTFYRDRPFEVRPLARFRQHVEEVRAFFGAGLARRHTIFLGDANALLLPTRRLAAALELAGQALPGREVYGFLDAFTGRRKRPAEWAALVRAGLRGVYIGLESGSERLVRWLEKPGTVADALATVRALKEAGVGVGIILMVGAGGRAFAEEHVRASIEVVNAMELGPGDRLYLSPLVVAPGSPYEARARADGVVPLSPREEREQAEALLSGIRLGRGARWSYYFIQEFVY</sequence>
<keyword evidence="2" id="KW-0949">S-adenosyl-L-methionine</keyword>
<dbReference type="CDD" id="cd01335">
    <property type="entry name" value="Radical_SAM"/>
    <property type="match status" value="1"/>
</dbReference>
<organism evidence="7 8">
    <name type="scientific">Geochorda subterranea</name>
    <dbReference type="NCBI Taxonomy" id="3109564"/>
    <lineage>
        <taxon>Bacteria</taxon>
        <taxon>Bacillati</taxon>
        <taxon>Bacillota</taxon>
        <taxon>Limnochordia</taxon>
        <taxon>Limnochordales</taxon>
        <taxon>Geochordaceae</taxon>
        <taxon>Geochorda</taxon>
    </lineage>
</organism>
<evidence type="ECO:0000313" key="8">
    <source>
        <dbReference type="Proteomes" id="UP001333102"/>
    </source>
</evidence>
<reference evidence="8" key="1">
    <citation type="submission" date="2023-12" db="EMBL/GenBank/DDBJ databases">
        <title>Novel isolates from deep terrestrial aquifers shed light on the physiology and ecology of the class Limnochordia.</title>
        <authorList>
            <person name="Karnachuk O.V."/>
            <person name="Lukina A.P."/>
            <person name="Avakyan M.R."/>
            <person name="Kadnikov V."/>
            <person name="Begmatov S."/>
            <person name="Beletsky A.V."/>
            <person name="Mardanov A.V."/>
            <person name="Ravin N.V."/>
        </authorList>
    </citation>
    <scope>NUCLEOTIDE SEQUENCE [LARGE SCALE GENOMIC DNA]</scope>
    <source>
        <strain evidence="8">LN</strain>
    </source>
</reference>
<dbReference type="SUPFAM" id="SSF102114">
    <property type="entry name" value="Radical SAM enzymes"/>
    <property type="match status" value="1"/>
</dbReference>
<dbReference type="PANTHER" id="PTHR43409:SF4">
    <property type="entry name" value="RADICAL SAM SUPERFAMILY PROTEIN"/>
    <property type="match status" value="1"/>
</dbReference>
<evidence type="ECO:0000259" key="6">
    <source>
        <dbReference type="PROSITE" id="PS51918"/>
    </source>
</evidence>
<evidence type="ECO:0000256" key="4">
    <source>
        <dbReference type="ARBA" id="ARBA00023004"/>
    </source>
</evidence>
<keyword evidence="4" id="KW-0408">Iron</keyword>
<dbReference type="InterPro" id="IPR058240">
    <property type="entry name" value="rSAM_sf"/>
</dbReference>
<proteinExistence type="predicted"/>
<dbReference type="RefSeq" id="WP_324668322.1">
    <property type="nucleotide sequence ID" value="NZ_CP141614.1"/>
</dbReference>
<dbReference type="SFLD" id="SFLDG01082">
    <property type="entry name" value="B12-binding_domain_containing"/>
    <property type="match status" value="1"/>
</dbReference>
<evidence type="ECO:0000313" key="7">
    <source>
        <dbReference type="EMBL" id="WRP14039.1"/>
    </source>
</evidence>
<evidence type="ECO:0000256" key="3">
    <source>
        <dbReference type="ARBA" id="ARBA00022723"/>
    </source>
</evidence>
<keyword evidence="5" id="KW-0411">Iron-sulfur</keyword>